<dbReference type="InterPro" id="IPR002575">
    <property type="entry name" value="Aminoglycoside_PTrfase"/>
</dbReference>
<dbReference type="Pfam" id="PF01636">
    <property type="entry name" value="APH"/>
    <property type="match status" value="1"/>
</dbReference>
<comment type="caution">
    <text evidence="2">The sequence shown here is derived from an EMBL/GenBank/DDBJ whole genome shotgun (WGS) entry which is preliminary data.</text>
</comment>
<reference evidence="2 3" key="1">
    <citation type="journal article" date="2021" name="Nat. Commun.">
        <title>Genetic determinants of endophytism in the Arabidopsis root mycobiome.</title>
        <authorList>
            <person name="Mesny F."/>
            <person name="Miyauchi S."/>
            <person name="Thiergart T."/>
            <person name="Pickel B."/>
            <person name="Atanasova L."/>
            <person name="Karlsson M."/>
            <person name="Huettel B."/>
            <person name="Barry K.W."/>
            <person name="Haridas S."/>
            <person name="Chen C."/>
            <person name="Bauer D."/>
            <person name="Andreopoulos W."/>
            <person name="Pangilinan J."/>
            <person name="LaButti K."/>
            <person name="Riley R."/>
            <person name="Lipzen A."/>
            <person name="Clum A."/>
            <person name="Drula E."/>
            <person name="Henrissat B."/>
            <person name="Kohler A."/>
            <person name="Grigoriev I.V."/>
            <person name="Martin F.M."/>
            <person name="Hacquard S."/>
        </authorList>
    </citation>
    <scope>NUCLEOTIDE SEQUENCE [LARGE SCALE GENOMIC DNA]</scope>
    <source>
        <strain evidence="2 3">MPI-CAGE-CH-0241</strain>
    </source>
</reference>
<dbReference type="InterPro" id="IPR051678">
    <property type="entry name" value="AGP_Transferase"/>
</dbReference>
<name>A0A9P8VRM7_9HYPO</name>
<dbReference type="EMBL" id="JAGPYM010000067">
    <property type="protein sequence ID" value="KAH6869682.1"/>
    <property type="molecule type" value="Genomic_DNA"/>
</dbReference>
<sequence length="436" mass="48842">MDIEELDHGRPPTPSHHPTAGVRVFSQEIQAIVAFGLPDYNLVSITQVPSGKSFNNRIYFLKLKPSAGKALLLPGNLSQPEQVVLKVNGRFFGANKIQNEVSCFQLLQRYCPDIPSPRALAWSEDGRVATYATSCQTRTCSLDMPPGVERPEHGGWILMSYVPGSPMPTADLSDAILTDLAKQLGDIVVHLRRDIPPQKRCGNIRLPPRKLGEQTVPVVDSTALTIRDIIQEGIEVDDPITTANEYYRLRLTDKLRELETSNTYAPNRSLAEILRAFISEQLPHLKLTDDDGIPSGEFILTHYDLSPRNVLVSGQPPRITGLVDFEFAGFFPPVDEFLNEVVVNNGGEWPCEFYEAFLARLHEKGVATPVRGFDPDVWNRNCWLETLVGSVAPWYLPGGWEGEELQAKLREAEANAREMLKRLIRDHGNDRERTIK</sequence>
<dbReference type="InterPro" id="IPR011009">
    <property type="entry name" value="Kinase-like_dom_sf"/>
</dbReference>
<keyword evidence="3" id="KW-1185">Reference proteome</keyword>
<dbReference type="GO" id="GO:0016301">
    <property type="term" value="F:kinase activity"/>
    <property type="evidence" value="ECO:0007669"/>
    <property type="project" value="UniProtKB-KW"/>
</dbReference>
<protein>
    <submittedName>
        <fullName evidence="2">Kinase-like domain-containing protein</fullName>
    </submittedName>
</protein>
<dbReference type="PANTHER" id="PTHR21310:SF15">
    <property type="entry name" value="AMINOGLYCOSIDE PHOSPHOTRANSFERASE DOMAIN-CONTAINING PROTEIN"/>
    <property type="match status" value="1"/>
</dbReference>
<gene>
    <name evidence="2" type="ORF">B0T10DRAFT_523514</name>
</gene>
<evidence type="ECO:0000259" key="1">
    <source>
        <dbReference type="Pfam" id="PF01636"/>
    </source>
</evidence>
<proteinExistence type="predicted"/>
<dbReference type="SUPFAM" id="SSF56112">
    <property type="entry name" value="Protein kinase-like (PK-like)"/>
    <property type="match status" value="1"/>
</dbReference>
<keyword evidence="2" id="KW-0808">Transferase</keyword>
<dbReference type="Proteomes" id="UP000777438">
    <property type="component" value="Unassembled WGS sequence"/>
</dbReference>
<evidence type="ECO:0000313" key="3">
    <source>
        <dbReference type="Proteomes" id="UP000777438"/>
    </source>
</evidence>
<dbReference type="AlphaFoldDB" id="A0A9P8VRM7"/>
<dbReference type="OrthoDB" id="2906425at2759"/>
<organism evidence="2 3">
    <name type="scientific">Thelonectria olida</name>
    <dbReference type="NCBI Taxonomy" id="1576542"/>
    <lineage>
        <taxon>Eukaryota</taxon>
        <taxon>Fungi</taxon>
        <taxon>Dikarya</taxon>
        <taxon>Ascomycota</taxon>
        <taxon>Pezizomycotina</taxon>
        <taxon>Sordariomycetes</taxon>
        <taxon>Hypocreomycetidae</taxon>
        <taxon>Hypocreales</taxon>
        <taxon>Nectriaceae</taxon>
        <taxon>Thelonectria</taxon>
    </lineage>
</organism>
<evidence type="ECO:0000313" key="2">
    <source>
        <dbReference type="EMBL" id="KAH6869682.1"/>
    </source>
</evidence>
<dbReference type="Gene3D" id="3.90.1200.10">
    <property type="match status" value="1"/>
</dbReference>
<accession>A0A9P8VRM7</accession>
<feature type="domain" description="Aminoglycoside phosphotransferase" evidence="1">
    <location>
        <begin position="94"/>
        <end position="362"/>
    </location>
</feature>
<dbReference type="PANTHER" id="PTHR21310">
    <property type="entry name" value="AMINOGLYCOSIDE PHOSPHOTRANSFERASE-RELATED-RELATED"/>
    <property type="match status" value="1"/>
</dbReference>
<keyword evidence="2" id="KW-0418">Kinase</keyword>